<proteinExistence type="inferred from homology"/>
<gene>
    <name evidence="9" type="ORF">FSZ31_04480</name>
</gene>
<dbReference type="Pfam" id="PF04239">
    <property type="entry name" value="DUF421"/>
    <property type="match status" value="1"/>
</dbReference>
<evidence type="ECO:0000256" key="6">
    <source>
        <dbReference type="ARBA" id="ARBA00023136"/>
    </source>
</evidence>
<keyword evidence="6 7" id="KW-0472">Membrane</keyword>
<name>A0A5C6ULK6_9SPHN</name>
<evidence type="ECO:0000313" key="10">
    <source>
        <dbReference type="Proteomes" id="UP000321129"/>
    </source>
</evidence>
<feature type="transmembrane region" description="Helical" evidence="7">
    <location>
        <begin position="66"/>
        <end position="85"/>
    </location>
</feature>
<evidence type="ECO:0000259" key="8">
    <source>
        <dbReference type="Pfam" id="PF04239"/>
    </source>
</evidence>
<dbReference type="InterPro" id="IPR023090">
    <property type="entry name" value="UPF0702_alpha/beta_dom_sf"/>
</dbReference>
<feature type="transmembrane region" description="Helical" evidence="7">
    <location>
        <begin position="12"/>
        <end position="31"/>
    </location>
</feature>
<keyword evidence="5 7" id="KW-1133">Transmembrane helix</keyword>
<dbReference type="GO" id="GO:0005886">
    <property type="term" value="C:plasma membrane"/>
    <property type="evidence" value="ECO:0007669"/>
    <property type="project" value="UniProtKB-SubCell"/>
</dbReference>
<dbReference type="EMBL" id="VOPY01000001">
    <property type="protein sequence ID" value="TXC73983.1"/>
    <property type="molecule type" value="Genomic_DNA"/>
</dbReference>
<sequence length="173" mass="18422">MFGLLEIWEPVARGGVLTVVALAWIVALVRIIGLRSFSKMTSFDFVATVAAGSLLATAATSDSWRAYVQALVALGALFAAQYIMARLRRSSEAFAAGVENEPLLLMRDGVMIEAALAKSRVARSDVIAKLREANALDLAKVRAVVLETTGDISVLHGDRIDAILLEGVHGTKA</sequence>
<keyword evidence="10" id="KW-1185">Reference proteome</keyword>
<comment type="caution">
    <text evidence="9">The sequence shown here is derived from an EMBL/GenBank/DDBJ whole genome shotgun (WGS) entry which is preliminary data.</text>
</comment>
<comment type="subcellular location">
    <subcellularLocation>
        <location evidence="1">Cell membrane</location>
        <topology evidence="1">Multi-pass membrane protein</topology>
    </subcellularLocation>
</comment>
<organism evidence="9 10">
    <name type="scientific">Flavisphingopyxis soli</name>
    <dbReference type="NCBI Taxonomy" id="2601267"/>
    <lineage>
        <taxon>Bacteria</taxon>
        <taxon>Pseudomonadati</taxon>
        <taxon>Pseudomonadota</taxon>
        <taxon>Alphaproteobacteria</taxon>
        <taxon>Sphingomonadales</taxon>
        <taxon>Sphingopyxidaceae</taxon>
        <taxon>Flavisphingopyxis</taxon>
    </lineage>
</organism>
<dbReference type="RefSeq" id="WP_147121820.1">
    <property type="nucleotide sequence ID" value="NZ_VOPY01000001.1"/>
</dbReference>
<accession>A0A5C6ULK6</accession>
<dbReference type="PANTHER" id="PTHR34582:SF6">
    <property type="entry name" value="UPF0702 TRANSMEMBRANE PROTEIN YCAP"/>
    <property type="match status" value="1"/>
</dbReference>
<dbReference type="PANTHER" id="PTHR34582">
    <property type="entry name" value="UPF0702 TRANSMEMBRANE PROTEIN YCAP"/>
    <property type="match status" value="1"/>
</dbReference>
<feature type="domain" description="YetF C-terminal" evidence="8">
    <location>
        <begin position="92"/>
        <end position="157"/>
    </location>
</feature>
<dbReference type="OrthoDB" id="9793799at2"/>
<dbReference type="AlphaFoldDB" id="A0A5C6ULK6"/>
<evidence type="ECO:0000256" key="1">
    <source>
        <dbReference type="ARBA" id="ARBA00004651"/>
    </source>
</evidence>
<evidence type="ECO:0000256" key="4">
    <source>
        <dbReference type="ARBA" id="ARBA00022692"/>
    </source>
</evidence>
<dbReference type="Gene3D" id="3.30.240.20">
    <property type="entry name" value="bsu07140 like domains"/>
    <property type="match status" value="1"/>
</dbReference>
<dbReference type="Proteomes" id="UP000321129">
    <property type="component" value="Unassembled WGS sequence"/>
</dbReference>
<evidence type="ECO:0000313" key="9">
    <source>
        <dbReference type="EMBL" id="TXC73983.1"/>
    </source>
</evidence>
<evidence type="ECO:0000256" key="5">
    <source>
        <dbReference type="ARBA" id="ARBA00022989"/>
    </source>
</evidence>
<protein>
    <submittedName>
        <fullName evidence="9">DUF421 domain-containing protein</fullName>
    </submittedName>
</protein>
<evidence type="ECO:0000256" key="3">
    <source>
        <dbReference type="ARBA" id="ARBA00022475"/>
    </source>
</evidence>
<evidence type="ECO:0000256" key="2">
    <source>
        <dbReference type="ARBA" id="ARBA00006448"/>
    </source>
</evidence>
<evidence type="ECO:0000256" key="7">
    <source>
        <dbReference type="SAM" id="Phobius"/>
    </source>
</evidence>
<dbReference type="InterPro" id="IPR007353">
    <property type="entry name" value="DUF421"/>
</dbReference>
<comment type="similarity">
    <text evidence="2">Belongs to the UPF0702 family.</text>
</comment>
<reference evidence="9 10" key="1">
    <citation type="submission" date="2019-08" db="EMBL/GenBank/DDBJ databases">
        <title>Sphingorhabdus soil sp. nov., isolated from arctic soil.</title>
        <authorList>
            <person name="Liu Y."/>
        </authorList>
    </citation>
    <scope>NUCLEOTIDE SEQUENCE [LARGE SCALE GENOMIC DNA]</scope>
    <source>
        <strain evidence="9 10">D-2Q-5-6</strain>
    </source>
</reference>
<keyword evidence="4 7" id="KW-0812">Transmembrane</keyword>
<keyword evidence="3" id="KW-1003">Cell membrane</keyword>